<dbReference type="SUPFAM" id="SSF56317">
    <property type="entry name" value="Carbon-nitrogen hydrolase"/>
    <property type="match status" value="1"/>
</dbReference>
<dbReference type="Proteomes" id="UP000095564">
    <property type="component" value="Unassembled WGS sequence"/>
</dbReference>
<evidence type="ECO:0000259" key="2">
    <source>
        <dbReference type="PROSITE" id="PS50263"/>
    </source>
</evidence>
<dbReference type="CDD" id="cd07197">
    <property type="entry name" value="nitrilase"/>
    <property type="match status" value="1"/>
</dbReference>
<dbReference type="AlphaFoldDB" id="A0A174N7U6"/>
<reference evidence="3 4" key="1">
    <citation type="submission" date="2015-09" db="EMBL/GenBank/DDBJ databases">
        <authorList>
            <consortium name="Pathogen Informatics"/>
        </authorList>
    </citation>
    <scope>NUCLEOTIDE SEQUENCE [LARGE SCALE GENOMIC DNA]</scope>
    <source>
        <strain evidence="3 4">2789STDY5834908</strain>
    </source>
</reference>
<dbReference type="InterPro" id="IPR003010">
    <property type="entry name" value="C-N_Hydrolase"/>
</dbReference>
<accession>A0A174N7U6</accession>
<keyword evidence="1" id="KW-0812">Transmembrane</keyword>
<protein>
    <submittedName>
        <fullName evidence="3">NAD synthase</fullName>
    </submittedName>
</protein>
<evidence type="ECO:0000313" key="4">
    <source>
        <dbReference type="Proteomes" id="UP000095564"/>
    </source>
</evidence>
<feature type="transmembrane region" description="Helical" evidence="1">
    <location>
        <begin position="6"/>
        <end position="30"/>
    </location>
</feature>
<proteinExistence type="predicted"/>
<organism evidence="3 4">
    <name type="scientific">Anaerostipes hadrus</name>
    <dbReference type="NCBI Taxonomy" id="649756"/>
    <lineage>
        <taxon>Bacteria</taxon>
        <taxon>Bacillati</taxon>
        <taxon>Bacillota</taxon>
        <taxon>Clostridia</taxon>
        <taxon>Lachnospirales</taxon>
        <taxon>Lachnospiraceae</taxon>
        <taxon>Anaerostipes</taxon>
    </lineage>
</organism>
<sequence length="155" mass="17998">MISFTAFKLFILIVYVWFAVGIAVISVFAIRELFSWFKVPNEHISQSIQKGPRKNYEMKCNVVCIQTYPKMNQKEENLSHMETLLRKAMESHPDTQLIVFPELAVTGYQCGENFKDLAETAMIDSTSIKKMNALAKEFHVHIVYGMAEKRRRYPL</sequence>
<dbReference type="InterPro" id="IPR036526">
    <property type="entry name" value="C-N_Hydrolase_sf"/>
</dbReference>
<dbReference type="EMBL" id="CZAU01000011">
    <property type="protein sequence ID" value="CUP42927.1"/>
    <property type="molecule type" value="Genomic_DNA"/>
</dbReference>
<dbReference type="Gene3D" id="3.60.110.10">
    <property type="entry name" value="Carbon-nitrogen hydrolase"/>
    <property type="match status" value="1"/>
</dbReference>
<evidence type="ECO:0000256" key="1">
    <source>
        <dbReference type="SAM" id="Phobius"/>
    </source>
</evidence>
<keyword evidence="1" id="KW-0472">Membrane</keyword>
<keyword evidence="1" id="KW-1133">Transmembrane helix</keyword>
<evidence type="ECO:0000313" key="3">
    <source>
        <dbReference type="EMBL" id="CUP42927.1"/>
    </source>
</evidence>
<dbReference type="Pfam" id="PF00795">
    <property type="entry name" value="CN_hydrolase"/>
    <property type="match status" value="1"/>
</dbReference>
<gene>
    <name evidence="3" type="ORF">ERS852520_01330</name>
</gene>
<dbReference type="PROSITE" id="PS50263">
    <property type="entry name" value="CN_HYDROLASE"/>
    <property type="match status" value="1"/>
</dbReference>
<name>A0A174N7U6_ANAHA</name>
<feature type="domain" description="CN hydrolase" evidence="2">
    <location>
        <begin position="58"/>
        <end position="155"/>
    </location>
</feature>